<comment type="catalytic activity">
    <reaction evidence="16 17 18">
        <text>UDP-N-acetyl-alpha-D-muramoyl-L-alanine + D-glutamate + ATP = UDP-N-acetyl-alpha-D-muramoyl-L-alanyl-D-glutamate + ADP + phosphate + H(+)</text>
        <dbReference type="Rhea" id="RHEA:16429"/>
        <dbReference type="ChEBI" id="CHEBI:15378"/>
        <dbReference type="ChEBI" id="CHEBI:29986"/>
        <dbReference type="ChEBI" id="CHEBI:30616"/>
        <dbReference type="ChEBI" id="CHEBI:43474"/>
        <dbReference type="ChEBI" id="CHEBI:83898"/>
        <dbReference type="ChEBI" id="CHEBI:83900"/>
        <dbReference type="ChEBI" id="CHEBI:456216"/>
        <dbReference type="EC" id="6.3.2.9"/>
    </reaction>
</comment>
<evidence type="ECO:0000256" key="8">
    <source>
        <dbReference type="ARBA" id="ARBA00022598"/>
    </source>
</evidence>
<gene>
    <name evidence="17" type="primary">murD</name>
    <name evidence="21" type="ORF">EA71_00799</name>
</gene>
<dbReference type="PANTHER" id="PTHR43692">
    <property type="entry name" value="UDP-N-ACETYLMURAMOYLALANINE--D-GLUTAMATE LIGASE"/>
    <property type="match status" value="1"/>
</dbReference>
<dbReference type="Pfam" id="PF02875">
    <property type="entry name" value="Mur_ligase_C"/>
    <property type="match status" value="1"/>
</dbReference>
<dbReference type="Gene3D" id="3.90.190.20">
    <property type="entry name" value="Mur ligase, C-terminal domain"/>
    <property type="match status" value="1"/>
</dbReference>
<accession>A0A367CBM3</accession>
<dbReference type="InterPro" id="IPR036615">
    <property type="entry name" value="Mur_ligase_C_dom_sf"/>
</dbReference>
<keyword evidence="9 17" id="KW-0547">Nucleotide-binding</keyword>
<sequence>MKKISTYENKKVLVLGLAKSGFSAAKLLHELGALVTVNDGKPFDENPEAQELLSMGIKVITGSHPIELLDEEFSLLVKNPGIPYSHPFVSKAQELGIPVITEVELAYEVAECPIIGITGTNGKTTTTTMTGLLLNAEKNDGIARLAGNIGYPASSVAQEATKEDKIVMELSSFQLMGITEFRPHIAVITNIYEAHIDYHGTRDEYVKAKWQLQKNMTESDYLILNWNQSELRELSKTTKATVLPFATEQELSKGAYSLNGSIFYDQEKIMDSSEMGVPGAHNVENALAAISVAKLYGVSNTAIKQTLQLFHGVPHRTQYVGEVQGRKFYNDSKATNILATKMALSGFTPENLVLIAGGLDRGNSFDALIPSLTGLKALIVFGETKEKLMEAGKKAGIPIIETAENAESAVPVSLCLSGEGDVILLSPANASWDQYPNFEIRGERFMDAINKLENVEASDN</sequence>
<keyword evidence="10 17" id="KW-0067">ATP-binding</keyword>
<dbReference type="AlphaFoldDB" id="A0A367CBM3"/>
<dbReference type="EMBL" id="LEPB01000004">
    <property type="protein sequence ID" value="RCA10069.1"/>
    <property type="molecule type" value="Genomic_DNA"/>
</dbReference>
<dbReference type="GO" id="GO:0008764">
    <property type="term" value="F:UDP-N-acetylmuramoylalanine-D-glutamate ligase activity"/>
    <property type="evidence" value="ECO:0007669"/>
    <property type="project" value="UniProtKB-UniRule"/>
</dbReference>
<evidence type="ECO:0000256" key="14">
    <source>
        <dbReference type="ARBA" id="ARBA00030398"/>
    </source>
</evidence>
<evidence type="ECO:0000256" key="16">
    <source>
        <dbReference type="ARBA" id="ARBA00047632"/>
    </source>
</evidence>
<dbReference type="UniPathway" id="UPA00219"/>
<comment type="pathway">
    <text evidence="3 17 18">Cell wall biogenesis; peptidoglycan biosynthesis.</text>
</comment>
<dbReference type="HAMAP" id="MF_00639">
    <property type="entry name" value="MurD"/>
    <property type="match status" value="1"/>
</dbReference>
<evidence type="ECO:0000256" key="4">
    <source>
        <dbReference type="ARBA" id="ARBA00010416"/>
    </source>
</evidence>
<evidence type="ECO:0000256" key="12">
    <source>
        <dbReference type="ARBA" id="ARBA00022984"/>
    </source>
</evidence>
<dbReference type="GO" id="GO:0005524">
    <property type="term" value="F:ATP binding"/>
    <property type="evidence" value="ECO:0007669"/>
    <property type="project" value="UniProtKB-UniRule"/>
</dbReference>
<dbReference type="SUPFAM" id="SSF53244">
    <property type="entry name" value="MurD-like peptide ligases, peptide-binding domain"/>
    <property type="match status" value="1"/>
</dbReference>
<evidence type="ECO:0000256" key="2">
    <source>
        <dbReference type="ARBA" id="ARBA00004496"/>
    </source>
</evidence>
<feature type="binding site" evidence="17">
    <location>
        <begin position="119"/>
        <end position="125"/>
    </location>
    <ligand>
        <name>ATP</name>
        <dbReference type="ChEBI" id="CHEBI:30616"/>
    </ligand>
</feature>
<keyword evidence="17 18" id="KW-0132">Cell division</keyword>
<dbReference type="InterPro" id="IPR004101">
    <property type="entry name" value="Mur_ligase_C"/>
</dbReference>
<dbReference type="InterPro" id="IPR036565">
    <property type="entry name" value="Mur-like_cat_sf"/>
</dbReference>
<dbReference type="NCBIfam" id="TIGR01087">
    <property type="entry name" value="murD"/>
    <property type="match status" value="1"/>
</dbReference>
<keyword evidence="11 17" id="KW-0133">Cell shape</keyword>
<evidence type="ECO:0000256" key="18">
    <source>
        <dbReference type="RuleBase" id="RU003664"/>
    </source>
</evidence>
<name>A0A367CBM3_9ENTE</name>
<evidence type="ECO:0000256" key="17">
    <source>
        <dbReference type="HAMAP-Rule" id="MF_00639"/>
    </source>
</evidence>
<dbReference type="GO" id="GO:0051301">
    <property type="term" value="P:cell division"/>
    <property type="evidence" value="ECO:0007669"/>
    <property type="project" value="UniProtKB-KW"/>
</dbReference>
<evidence type="ECO:0000256" key="9">
    <source>
        <dbReference type="ARBA" id="ARBA00022741"/>
    </source>
</evidence>
<dbReference type="GO" id="GO:0008360">
    <property type="term" value="P:regulation of cell shape"/>
    <property type="evidence" value="ECO:0007669"/>
    <property type="project" value="UniProtKB-KW"/>
</dbReference>
<organism evidence="21 22">
    <name type="scientific">Enterococcus durans</name>
    <dbReference type="NCBI Taxonomy" id="53345"/>
    <lineage>
        <taxon>Bacteria</taxon>
        <taxon>Bacillati</taxon>
        <taxon>Bacillota</taxon>
        <taxon>Bacilli</taxon>
        <taxon>Lactobacillales</taxon>
        <taxon>Enterococcaceae</taxon>
        <taxon>Enterococcus</taxon>
    </lineage>
</organism>
<dbReference type="RefSeq" id="WP_113845380.1">
    <property type="nucleotide sequence ID" value="NZ_CP088203.1"/>
</dbReference>
<proteinExistence type="inferred from homology"/>
<evidence type="ECO:0000256" key="10">
    <source>
        <dbReference type="ARBA" id="ARBA00022840"/>
    </source>
</evidence>
<keyword evidence="13 17" id="KW-0961">Cell wall biogenesis/degradation</keyword>
<dbReference type="Proteomes" id="UP000252797">
    <property type="component" value="Unassembled WGS sequence"/>
</dbReference>
<dbReference type="STRING" id="53345.LIU_05225"/>
<keyword evidence="17 18" id="KW-0131">Cell cycle</keyword>
<evidence type="ECO:0000256" key="7">
    <source>
        <dbReference type="ARBA" id="ARBA00022490"/>
    </source>
</evidence>
<dbReference type="PANTHER" id="PTHR43692:SF1">
    <property type="entry name" value="UDP-N-ACETYLMURAMOYLALANINE--D-GLUTAMATE LIGASE"/>
    <property type="match status" value="1"/>
</dbReference>
<evidence type="ECO:0000256" key="1">
    <source>
        <dbReference type="ARBA" id="ARBA00002734"/>
    </source>
</evidence>
<keyword evidence="8 17" id="KW-0436">Ligase</keyword>
<dbReference type="Gene3D" id="3.40.1190.10">
    <property type="entry name" value="Mur-like, catalytic domain"/>
    <property type="match status" value="1"/>
</dbReference>
<comment type="subcellular location">
    <subcellularLocation>
        <location evidence="2 17 18">Cytoplasm</location>
    </subcellularLocation>
</comment>
<evidence type="ECO:0000259" key="20">
    <source>
        <dbReference type="Pfam" id="PF08245"/>
    </source>
</evidence>
<evidence type="ECO:0000256" key="3">
    <source>
        <dbReference type="ARBA" id="ARBA00004752"/>
    </source>
</evidence>
<reference evidence="21 22" key="1">
    <citation type="submission" date="2015-06" db="EMBL/GenBank/DDBJ databases">
        <title>The Genome Sequence of Enterococcus durans 4EA1.</title>
        <authorList>
            <consortium name="The Broad Institute Genomics Platform"/>
            <consortium name="The Broad Institute Genome Sequencing Center for Infectious Disease"/>
            <person name="Earl A.M."/>
            <person name="Van Tyne D."/>
            <person name="Lebreton F."/>
            <person name="Saavedra J.T."/>
            <person name="Gilmore M.S."/>
            <person name="Manson Mcguire A."/>
            <person name="Clock S."/>
            <person name="Crupain M."/>
            <person name="Rangan U."/>
            <person name="Young S."/>
            <person name="Abouelleil A."/>
            <person name="Cao P."/>
            <person name="Chapman S.B."/>
            <person name="Griggs A."/>
            <person name="Priest M."/>
            <person name="Shea T."/>
            <person name="Wortman J."/>
            <person name="Nusbaum C."/>
            <person name="Birren B."/>
        </authorList>
    </citation>
    <scope>NUCLEOTIDE SEQUENCE [LARGE SCALE GENOMIC DNA]</scope>
    <source>
        <strain evidence="21 22">4EA1</strain>
    </source>
</reference>
<dbReference type="Pfam" id="PF21799">
    <property type="entry name" value="MurD-like_N"/>
    <property type="match status" value="1"/>
</dbReference>
<evidence type="ECO:0000256" key="11">
    <source>
        <dbReference type="ARBA" id="ARBA00022960"/>
    </source>
</evidence>
<dbReference type="Pfam" id="PF08245">
    <property type="entry name" value="Mur_ligase_M"/>
    <property type="match status" value="1"/>
</dbReference>
<evidence type="ECO:0000256" key="5">
    <source>
        <dbReference type="ARBA" id="ARBA00012212"/>
    </source>
</evidence>
<dbReference type="SUPFAM" id="SSF51984">
    <property type="entry name" value="MurCD N-terminal domain"/>
    <property type="match status" value="1"/>
</dbReference>
<comment type="caution">
    <text evidence="21">The sequence shown here is derived from an EMBL/GenBank/DDBJ whole genome shotgun (WGS) entry which is preliminary data.</text>
</comment>
<evidence type="ECO:0000313" key="22">
    <source>
        <dbReference type="Proteomes" id="UP000252797"/>
    </source>
</evidence>
<dbReference type="GO" id="GO:0009252">
    <property type="term" value="P:peptidoglycan biosynthetic process"/>
    <property type="evidence" value="ECO:0007669"/>
    <property type="project" value="UniProtKB-UniRule"/>
</dbReference>
<evidence type="ECO:0000256" key="6">
    <source>
        <dbReference type="ARBA" id="ARBA00015655"/>
    </source>
</evidence>
<comment type="function">
    <text evidence="1 17 18">Cell wall formation. Catalyzes the addition of glutamate to the nucleotide precursor UDP-N-acetylmuramoyl-L-alanine (UMA).</text>
</comment>
<dbReference type="InterPro" id="IPR005762">
    <property type="entry name" value="MurD"/>
</dbReference>
<dbReference type="SUPFAM" id="SSF53623">
    <property type="entry name" value="MurD-like peptide ligases, catalytic domain"/>
    <property type="match status" value="1"/>
</dbReference>
<evidence type="ECO:0000256" key="15">
    <source>
        <dbReference type="ARBA" id="ARBA00032324"/>
    </source>
</evidence>
<dbReference type="Gene3D" id="3.40.50.720">
    <property type="entry name" value="NAD(P)-binding Rossmann-like Domain"/>
    <property type="match status" value="1"/>
</dbReference>
<keyword evidence="12 17" id="KW-0573">Peptidoglycan synthesis</keyword>
<keyword evidence="7 17" id="KW-0963">Cytoplasm</keyword>
<protein>
    <recommendedName>
        <fullName evidence="6 17">UDP-N-acetylmuramoylalanine--D-glutamate ligase</fullName>
        <ecNumber evidence="5 17">6.3.2.9</ecNumber>
    </recommendedName>
    <alternativeName>
        <fullName evidence="15 17">D-glutamic acid-adding enzyme</fullName>
    </alternativeName>
    <alternativeName>
        <fullName evidence="14 17">UDP-N-acetylmuramoyl-L-alanyl-D-glutamate synthetase</fullName>
    </alternativeName>
</protein>
<evidence type="ECO:0000313" key="21">
    <source>
        <dbReference type="EMBL" id="RCA10069.1"/>
    </source>
</evidence>
<dbReference type="GO" id="GO:0071555">
    <property type="term" value="P:cell wall organization"/>
    <property type="evidence" value="ECO:0007669"/>
    <property type="project" value="UniProtKB-KW"/>
</dbReference>
<evidence type="ECO:0000259" key="19">
    <source>
        <dbReference type="Pfam" id="PF02875"/>
    </source>
</evidence>
<comment type="similarity">
    <text evidence="4 17">Belongs to the MurCDEF family.</text>
</comment>
<dbReference type="GO" id="GO:0005737">
    <property type="term" value="C:cytoplasm"/>
    <property type="evidence" value="ECO:0007669"/>
    <property type="project" value="UniProtKB-SubCell"/>
</dbReference>
<dbReference type="EC" id="6.3.2.9" evidence="5 17"/>
<evidence type="ECO:0000256" key="13">
    <source>
        <dbReference type="ARBA" id="ARBA00023316"/>
    </source>
</evidence>
<dbReference type="InterPro" id="IPR013221">
    <property type="entry name" value="Mur_ligase_cen"/>
</dbReference>
<feature type="domain" description="Mur ligase central" evidence="20">
    <location>
        <begin position="117"/>
        <end position="293"/>
    </location>
</feature>
<feature type="domain" description="Mur ligase C-terminal" evidence="19">
    <location>
        <begin position="315"/>
        <end position="428"/>
    </location>
</feature>